<dbReference type="Pfam" id="PF02714">
    <property type="entry name" value="RSN1_7TM"/>
    <property type="match status" value="1"/>
</dbReference>
<dbReference type="Pfam" id="PF14703">
    <property type="entry name" value="PHM7_cyt"/>
    <property type="match status" value="1"/>
</dbReference>
<evidence type="ECO:0000259" key="10">
    <source>
        <dbReference type="Pfam" id="PF13967"/>
    </source>
</evidence>
<keyword evidence="5 8" id="KW-1133">Transmembrane helix</keyword>
<dbReference type="RefSeq" id="XP_002183484.1">
    <property type="nucleotide sequence ID" value="XM_002183448.1"/>
</dbReference>
<evidence type="ECO:0000256" key="3">
    <source>
        <dbReference type="ARBA" id="ARBA00022448"/>
    </source>
</evidence>
<dbReference type="SMR" id="B7G8J8"/>
<dbReference type="EMBL" id="CM000621">
    <property type="protein sequence ID" value="EEC45184.1"/>
    <property type="molecule type" value="Genomic_DNA"/>
</dbReference>
<dbReference type="KEGG" id="pti:PHATRDRAFT_39402"/>
<feature type="transmembrane region" description="Helical" evidence="8">
    <location>
        <begin position="98"/>
        <end position="118"/>
    </location>
</feature>
<keyword evidence="4 8" id="KW-0812">Transmembrane</keyword>
<feature type="transmembrane region" description="Helical" evidence="8">
    <location>
        <begin position="517"/>
        <end position="541"/>
    </location>
</feature>
<evidence type="ECO:0000313" key="12">
    <source>
        <dbReference type="EMBL" id="EEC45184.1"/>
    </source>
</evidence>
<comment type="subcellular location">
    <subcellularLocation>
        <location evidence="1">Membrane</location>
        <topology evidence="1">Multi-pass membrane protein</topology>
    </subcellularLocation>
</comment>
<feature type="transmembrane region" description="Helical" evidence="8">
    <location>
        <begin position="484"/>
        <end position="505"/>
    </location>
</feature>
<comment type="similarity">
    <text evidence="2">Belongs to the CSC1 (TC 1.A.17) family.</text>
</comment>
<evidence type="ECO:0000256" key="4">
    <source>
        <dbReference type="ARBA" id="ARBA00022692"/>
    </source>
</evidence>
<dbReference type="InParanoid" id="B7G8J8"/>
<feature type="compositionally biased region" description="Basic and acidic residues" evidence="7">
    <location>
        <begin position="742"/>
        <end position="755"/>
    </location>
</feature>
<evidence type="ECO:0000259" key="9">
    <source>
        <dbReference type="Pfam" id="PF02714"/>
    </source>
</evidence>
<feature type="domain" description="CSC1/OSCA1-like 7TM region" evidence="9">
    <location>
        <begin position="400"/>
        <end position="668"/>
    </location>
</feature>
<dbReference type="HOGENOM" id="CLU_009133_0_0_1"/>
<feature type="transmembrane region" description="Helical" evidence="8">
    <location>
        <begin position="595"/>
        <end position="620"/>
    </location>
</feature>
<feature type="transmembrane region" description="Helical" evidence="8">
    <location>
        <begin position="438"/>
        <end position="463"/>
    </location>
</feature>
<feature type="transmembrane region" description="Helical" evidence="8">
    <location>
        <begin position="12"/>
        <end position="34"/>
    </location>
</feature>
<gene>
    <name evidence="12" type="primary">ERD</name>
    <name evidence="12" type="ORF">PHATRDRAFT_39402</name>
</gene>
<evidence type="ECO:0000256" key="8">
    <source>
        <dbReference type="SAM" id="Phobius"/>
    </source>
</evidence>
<dbReference type="Pfam" id="PF13967">
    <property type="entry name" value="RSN1_TM"/>
    <property type="match status" value="1"/>
</dbReference>
<dbReference type="InterPro" id="IPR003864">
    <property type="entry name" value="CSC1/OSCA1-like_7TM"/>
</dbReference>
<proteinExistence type="inferred from homology"/>
<feature type="transmembrane region" description="Helical" evidence="8">
    <location>
        <begin position="398"/>
        <end position="418"/>
    </location>
</feature>
<dbReference type="OMA" id="PKRYYAH"/>
<dbReference type="GO" id="GO:0005886">
    <property type="term" value="C:plasma membrane"/>
    <property type="evidence" value="ECO:0007669"/>
    <property type="project" value="TreeGrafter"/>
</dbReference>
<dbReference type="InterPro" id="IPR032880">
    <property type="entry name" value="CSC1/OSCA1-like_N"/>
</dbReference>
<evidence type="ECO:0000256" key="7">
    <source>
        <dbReference type="SAM" id="MobiDB-lite"/>
    </source>
</evidence>
<evidence type="ECO:0000256" key="1">
    <source>
        <dbReference type="ARBA" id="ARBA00004141"/>
    </source>
</evidence>
<accession>B7G8J8</accession>
<feature type="transmembrane region" description="Helical" evidence="8">
    <location>
        <begin position="145"/>
        <end position="164"/>
    </location>
</feature>
<protein>
    <submittedName>
        <fullName evidence="12">Early-response-to-dehydration protein</fullName>
    </submittedName>
</protein>
<keyword evidence="13" id="KW-1185">Reference proteome</keyword>
<evidence type="ECO:0000256" key="5">
    <source>
        <dbReference type="ARBA" id="ARBA00022989"/>
    </source>
</evidence>
<keyword evidence="6 8" id="KW-0472">Membrane</keyword>
<feature type="transmembrane region" description="Helical" evidence="8">
    <location>
        <begin position="678"/>
        <end position="695"/>
    </location>
</feature>
<reference evidence="13" key="2">
    <citation type="submission" date="2008-08" db="EMBL/GenBank/DDBJ databases">
        <authorList>
            <consortium name="Diatom Consortium"/>
            <person name="Grigoriev I."/>
            <person name="Grimwood J."/>
            <person name="Kuo A."/>
            <person name="Otillar R.P."/>
            <person name="Salamov A."/>
            <person name="Detter J.C."/>
            <person name="Lindquist E."/>
            <person name="Shapiro H."/>
            <person name="Lucas S."/>
            <person name="Glavina del Rio T."/>
            <person name="Pitluck S."/>
            <person name="Rokhsar D."/>
            <person name="Bowler C."/>
        </authorList>
    </citation>
    <scope>GENOME REANNOTATION</scope>
    <source>
        <strain evidence="13">CCAP 1055/1</strain>
    </source>
</reference>
<dbReference type="Proteomes" id="UP000000759">
    <property type="component" value="Chromosome 19"/>
</dbReference>
<dbReference type="PaxDb" id="2850-Phatr39402"/>
<dbReference type="GO" id="GO:0005227">
    <property type="term" value="F:calcium-activated cation channel activity"/>
    <property type="evidence" value="ECO:0007669"/>
    <property type="project" value="InterPro"/>
</dbReference>
<dbReference type="eggNOG" id="KOG1134">
    <property type="taxonomic scope" value="Eukaryota"/>
</dbReference>
<dbReference type="InterPro" id="IPR027815">
    <property type="entry name" value="CSC1/OSCA1-like_cyt"/>
</dbReference>
<name>B7G8J8_PHATC</name>
<evidence type="ECO:0000259" key="11">
    <source>
        <dbReference type="Pfam" id="PF14703"/>
    </source>
</evidence>
<reference evidence="12 13" key="1">
    <citation type="journal article" date="2008" name="Nature">
        <title>The Phaeodactylum genome reveals the evolutionary history of diatom genomes.</title>
        <authorList>
            <person name="Bowler C."/>
            <person name="Allen A.E."/>
            <person name="Badger J.H."/>
            <person name="Grimwood J."/>
            <person name="Jabbari K."/>
            <person name="Kuo A."/>
            <person name="Maheswari U."/>
            <person name="Martens C."/>
            <person name="Maumus F."/>
            <person name="Otillar R.P."/>
            <person name="Rayko E."/>
            <person name="Salamov A."/>
            <person name="Vandepoele K."/>
            <person name="Beszteri B."/>
            <person name="Gruber A."/>
            <person name="Heijde M."/>
            <person name="Katinka M."/>
            <person name="Mock T."/>
            <person name="Valentin K."/>
            <person name="Verret F."/>
            <person name="Berges J.A."/>
            <person name="Brownlee C."/>
            <person name="Cadoret J.P."/>
            <person name="Chiovitti A."/>
            <person name="Choi C.J."/>
            <person name="Coesel S."/>
            <person name="De Martino A."/>
            <person name="Detter J.C."/>
            <person name="Durkin C."/>
            <person name="Falciatore A."/>
            <person name="Fournet J."/>
            <person name="Haruta M."/>
            <person name="Huysman M.J."/>
            <person name="Jenkins B.D."/>
            <person name="Jiroutova K."/>
            <person name="Jorgensen R.E."/>
            <person name="Joubert Y."/>
            <person name="Kaplan A."/>
            <person name="Kroger N."/>
            <person name="Kroth P.G."/>
            <person name="La Roche J."/>
            <person name="Lindquist E."/>
            <person name="Lommer M."/>
            <person name="Martin-Jezequel V."/>
            <person name="Lopez P.J."/>
            <person name="Lucas S."/>
            <person name="Mangogna M."/>
            <person name="McGinnis K."/>
            <person name="Medlin L.K."/>
            <person name="Montsant A."/>
            <person name="Oudot-Le Secq M.P."/>
            <person name="Napoli C."/>
            <person name="Obornik M."/>
            <person name="Parker M.S."/>
            <person name="Petit J.L."/>
            <person name="Porcel B.M."/>
            <person name="Poulsen N."/>
            <person name="Robison M."/>
            <person name="Rychlewski L."/>
            <person name="Rynearson T.A."/>
            <person name="Schmutz J."/>
            <person name="Shapiro H."/>
            <person name="Siaut M."/>
            <person name="Stanley M."/>
            <person name="Sussman M.R."/>
            <person name="Taylor A.R."/>
            <person name="Vardi A."/>
            <person name="von Dassow P."/>
            <person name="Vyverman W."/>
            <person name="Willis A."/>
            <person name="Wyrwicz L.S."/>
            <person name="Rokhsar D.S."/>
            <person name="Weissenbach J."/>
            <person name="Armbrust E.V."/>
            <person name="Green B.R."/>
            <person name="Van de Peer Y."/>
            <person name="Grigoriev I.V."/>
        </authorList>
    </citation>
    <scope>NUCLEOTIDE SEQUENCE [LARGE SCALE GENOMIC DNA]</scope>
    <source>
        <strain evidence="12 13">CCAP 1055/1</strain>
    </source>
</reference>
<feature type="transmembrane region" description="Helical" evidence="8">
    <location>
        <begin position="650"/>
        <end position="671"/>
    </location>
</feature>
<evidence type="ECO:0000256" key="2">
    <source>
        <dbReference type="ARBA" id="ARBA00007779"/>
    </source>
</evidence>
<keyword evidence="3" id="KW-0813">Transport</keyword>
<dbReference type="PANTHER" id="PTHR13018">
    <property type="entry name" value="PROBABLE MEMBRANE PROTEIN DUF221-RELATED"/>
    <property type="match status" value="1"/>
</dbReference>
<dbReference type="PANTHER" id="PTHR13018:SF5">
    <property type="entry name" value="RE44586P"/>
    <property type="match status" value="1"/>
</dbReference>
<sequence length="790" mass="88237">MDESSSTEVVISWSGIWVTGLVSFVQGLVFYSFFRYRRGKDAPAEQYDLYEPRQHTRQHRSPPPFAGSWYKAAWNVSQEETLRCVGLDSYMFLRFLRLGARICTMGCVLALVLIPTYATGEERGRSTQQFNQLTLARVSADSKRLWASLIAWWIFVGFVLYELWNEWVLYAHNRYEFLARGDVDMPKGYRYAVRVEQIPPAYRTDQALLDYFERLFPGSVEQATVFWKTDKLQALIDERQVTIEKLESAVAFTHGKPNKPRPKVKVGATMGLCGGSPTDAIEHYKIEIDRLNEAIDMERSMFDSSEAGKATSSKRVDVDDGNIETSFSAEDQHSGKADTSTAFVTFSNLRTKQAAVQCELTGNPDSMIIFPAPDPKGVLWKNISVPLPQQKILQVQAAALWLAGILFWAAPVSFVTSIANLNSILESIGVDSANPDAFWYGLVSGLLPVIALAILMAVLYMAIVAAAKQFVRYKSMAEVDAYALYWHQLFQFANLWLILIGGSVFNQIDALISDFNISAIVDIIASALPGASVFFVNMMLVSSFGSFGMELSMLPTYGIKLIMQMIQPEAMRTQRQLDQGKEPPSLEWGQKVPPVVFMFLVVVLYMPIVPLMEVFGLIYFAGSYLVMKHQCLHVYAQEFEGGGDATWQKLFGFLIACLYMGEVIFIAYMGIKEAPAQGVLGFFPLVGTIIMQAVLKRNIIQPLANLSLEVAATVDIEDGELDTTTGETGKLYGMPALDPDQEERGPMPYRRDGTHSDGTGDMNMEQGTETGLEDVRLDDTKPGSDKRRFV</sequence>
<evidence type="ECO:0000256" key="6">
    <source>
        <dbReference type="ARBA" id="ARBA00023136"/>
    </source>
</evidence>
<dbReference type="OrthoDB" id="41125at2759"/>
<feature type="region of interest" description="Disordered" evidence="7">
    <location>
        <begin position="722"/>
        <end position="790"/>
    </location>
</feature>
<feature type="domain" description="CSC1/OSCA1-like N-terminal transmembrane" evidence="10">
    <location>
        <begin position="16"/>
        <end position="166"/>
    </location>
</feature>
<evidence type="ECO:0000313" key="13">
    <source>
        <dbReference type="Proteomes" id="UP000000759"/>
    </source>
</evidence>
<dbReference type="GeneID" id="7195086"/>
<dbReference type="InterPro" id="IPR045122">
    <property type="entry name" value="Csc1-like"/>
</dbReference>
<feature type="domain" description="CSC1/OSCA1-like cytosolic" evidence="11">
    <location>
        <begin position="191"/>
        <end position="308"/>
    </location>
</feature>
<organism evidence="12 13">
    <name type="scientific">Phaeodactylum tricornutum (strain CCAP 1055/1)</name>
    <dbReference type="NCBI Taxonomy" id="556484"/>
    <lineage>
        <taxon>Eukaryota</taxon>
        <taxon>Sar</taxon>
        <taxon>Stramenopiles</taxon>
        <taxon>Ochrophyta</taxon>
        <taxon>Bacillariophyta</taxon>
        <taxon>Bacillariophyceae</taxon>
        <taxon>Bacillariophycidae</taxon>
        <taxon>Naviculales</taxon>
        <taxon>Phaeodactylaceae</taxon>
        <taxon>Phaeodactylum</taxon>
    </lineage>
</organism>
<feature type="compositionally biased region" description="Basic and acidic residues" evidence="7">
    <location>
        <begin position="773"/>
        <end position="790"/>
    </location>
</feature>
<dbReference type="AlphaFoldDB" id="B7G8J8"/>